<evidence type="ECO:0000256" key="2">
    <source>
        <dbReference type="ARBA" id="ARBA00023274"/>
    </source>
</evidence>
<dbReference type="InterPro" id="IPR002150">
    <property type="entry name" value="Ribosomal_bL31"/>
</dbReference>
<dbReference type="Pfam" id="PF01197">
    <property type="entry name" value="Ribosomal_L31"/>
    <property type="match status" value="1"/>
</dbReference>
<feature type="compositionally biased region" description="Polar residues" evidence="3">
    <location>
        <begin position="20"/>
        <end position="35"/>
    </location>
</feature>
<dbReference type="InterPro" id="IPR034704">
    <property type="entry name" value="Ribosomal_bL28/bL31-like_sf"/>
</dbReference>
<organism evidence="4 5">
    <name type="scientific">Streptomyces broussonetiae</name>
    <dbReference type="NCBI Taxonomy" id="2686304"/>
    <lineage>
        <taxon>Bacteria</taxon>
        <taxon>Bacillati</taxon>
        <taxon>Actinomycetota</taxon>
        <taxon>Actinomycetes</taxon>
        <taxon>Kitasatosporales</taxon>
        <taxon>Streptomycetaceae</taxon>
        <taxon>Streptomyces</taxon>
    </lineage>
</organism>
<feature type="compositionally biased region" description="Low complexity" evidence="3">
    <location>
        <begin position="66"/>
        <end position="78"/>
    </location>
</feature>
<dbReference type="GO" id="GO:1990904">
    <property type="term" value="C:ribonucleoprotein complex"/>
    <property type="evidence" value="ECO:0007669"/>
    <property type="project" value="UniProtKB-KW"/>
</dbReference>
<dbReference type="GO" id="GO:0003735">
    <property type="term" value="F:structural constituent of ribosome"/>
    <property type="evidence" value="ECO:0007669"/>
    <property type="project" value="InterPro"/>
</dbReference>
<dbReference type="KEGG" id="sbro:GQF42_40845"/>
<protein>
    <submittedName>
        <fullName evidence="4">Uncharacterized protein</fullName>
    </submittedName>
</protein>
<dbReference type="EMBL" id="CP047020">
    <property type="protein sequence ID" value="QHA10127.1"/>
    <property type="molecule type" value="Genomic_DNA"/>
</dbReference>
<dbReference type="InterPro" id="IPR042105">
    <property type="entry name" value="Ribosomal_bL31_sf"/>
</dbReference>
<evidence type="ECO:0000256" key="3">
    <source>
        <dbReference type="SAM" id="MobiDB-lite"/>
    </source>
</evidence>
<dbReference type="AlphaFoldDB" id="A0A6I6NQ97"/>
<dbReference type="SUPFAM" id="SSF143800">
    <property type="entry name" value="L28p-like"/>
    <property type="match status" value="1"/>
</dbReference>
<keyword evidence="1" id="KW-0689">Ribosomal protein</keyword>
<dbReference type="GO" id="GO:0005840">
    <property type="term" value="C:ribosome"/>
    <property type="evidence" value="ECO:0007669"/>
    <property type="project" value="UniProtKB-KW"/>
</dbReference>
<keyword evidence="5" id="KW-1185">Reference proteome</keyword>
<feature type="compositionally biased region" description="Basic residues" evidence="3">
    <location>
        <begin position="49"/>
        <end position="65"/>
    </location>
</feature>
<dbReference type="Proteomes" id="UP000436138">
    <property type="component" value="Chromosome"/>
</dbReference>
<evidence type="ECO:0000256" key="1">
    <source>
        <dbReference type="ARBA" id="ARBA00022980"/>
    </source>
</evidence>
<evidence type="ECO:0000313" key="5">
    <source>
        <dbReference type="Proteomes" id="UP000436138"/>
    </source>
</evidence>
<reference evidence="4 5" key="1">
    <citation type="submission" date="2019-12" db="EMBL/GenBank/DDBJ databases">
        <title>Streptomyces sp. strain T44 isolated from rhizosphere soil of Broussonetia papyrifera.</title>
        <authorList>
            <person name="Mo P."/>
        </authorList>
    </citation>
    <scope>NUCLEOTIDE SEQUENCE [LARGE SCALE GENOMIC DNA]</scope>
    <source>
        <strain evidence="4 5">T44</strain>
    </source>
</reference>
<keyword evidence="2" id="KW-0687">Ribonucleoprotein</keyword>
<dbReference type="Gene3D" id="4.10.830.30">
    <property type="entry name" value="Ribosomal protein L31"/>
    <property type="match status" value="1"/>
</dbReference>
<dbReference type="PRINTS" id="PR01249">
    <property type="entry name" value="RIBOSOMALL31"/>
</dbReference>
<sequence length="109" mass="11997">MRPASRPAFLGDRAADAFSPTRSTASASHPFSTGTARVVETAGRVGRFERRHGRAATTPRGRRRPGPSVRGRGGVVQRSSRKVTWRPATGSYLRRTSRSGSLRRFFRVT</sequence>
<evidence type="ECO:0000313" key="4">
    <source>
        <dbReference type="EMBL" id="QHA10127.1"/>
    </source>
</evidence>
<name>A0A6I6NQ97_9ACTN</name>
<proteinExistence type="predicted"/>
<feature type="region of interest" description="Disordered" evidence="3">
    <location>
        <begin position="1"/>
        <end position="91"/>
    </location>
</feature>
<dbReference type="GO" id="GO:0006412">
    <property type="term" value="P:translation"/>
    <property type="evidence" value="ECO:0007669"/>
    <property type="project" value="InterPro"/>
</dbReference>
<accession>A0A6I6NQ97</accession>
<gene>
    <name evidence="4" type="ORF">GQF42_40845</name>
</gene>